<dbReference type="AlphaFoldDB" id="A0A0K2T6X0"/>
<name>A0A0K2T6X0_LEPSM</name>
<evidence type="ECO:0000313" key="1">
    <source>
        <dbReference type="EMBL" id="CDW21748.1"/>
    </source>
</evidence>
<organism evidence="1">
    <name type="scientific">Lepeophtheirus salmonis</name>
    <name type="common">Salmon louse</name>
    <name type="synonym">Caligus salmonis</name>
    <dbReference type="NCBI Taxonomy" id="72036"/>
    <lineage>
        <taxon>Eukaryota</taxon>
        <taxon>Metazoa</taxon>
        <taxon>Ecdysozoa</taxon>
        <taxon>Arthropoda</taxon>
        <taxon>Crustacea</taxon>
        <taxon>Multicrustacea</taxon>
        <taxon>Hexanauplia</taxon>
        <taxon>Copepoda</taxon>
        <taxon>Siphonostomatoida</taxon>
        <taxon>Caligidae</taxon>
        <taxon>Lepeophtheirus</taxon>
    </lineage>
</organism>
<proteinExistence type="predicted"/>
<protein>
    <submittedName>
        <fullName evidence="1">Uncharacterized protein</fullName>
    </submittedName>
</protein>
<dbReference type="EMBL" id="HACA01004387">
    <property type="protein sequence ID" value="CDW21748.1"/>
    <property type="molecule type" value="Transcribed_RNA"/>
</dbReference>
<accession>A0A0K2T6X0</accession>
<reference evidence="1" key="1">
    <citation type="submission" date="2014-05" db="EMBL/GenBank/DDBJ databases">
        <authorList>
            <person name="Chronopoulou M."/>
        </authorList>
    </citation>
    <scope>NUCLEOTIDE SEQUENCE</scope>
    <source>
        <tissue evidence="1">Whole organism</tissue>
    </source>
</reference>
<feature type="non-terminal residue" evidence="1">
    <location>
        <position position="90"/>
    </location>
</feature>
<sequence>MGTRNCKNSKTYSFHISVPPFLETHDKKHVFFNMMHVRTAKECALLKISTILSRSCLEDPRVPTVFFLFFYIISFSQSNSLFNHGSNNPI</sequence>